<gene>
    <name evidence="1" type="ORF">QF205_10955</name>
</gene>
<reference evidence="1" key="1">
    <citation type="journal article" date="2007" name="Int. J. Syst. Evol. Microbiol.">
        <title>Luteimonas composti sp. nov., a moderately thermophilic bacterium isolated from food waste.</title>
        <authorList>
            <person name="Young C.C."/>
            <person name="Kampfer P."/>
            <person name="Chen W.M."/>
            <person name="Yen W.S."/>
            <person name="Arun A.B."/>
            <person name="Lai W.A."/>
            <person name="Shen F.T."/>
            <person name="Rekha P.D."/>
            <person name="Lin K.Y."/>
            <person name="Chou J.H."/>
        </authorList>
    </citation>
    <scope>NUCLEOTIDE SEQUENCE</scope>
    <source>
        <strain evidence="1">CC-YY355</strain>
    </source>
</reference>
<protein>
    <submittedName>
        <fullName evidence="1">Uncharacterized protein</fullName>
    </submittedName>
</protein>
<accession>A0ABT6MTI7</accession>
<name>A0ABT6MTI7_9GAMM</name>
<dbReference type="RefSeq" id="WP_280942800.1">
    <property type="nucleotide sequence ID" value="NZ_JARYGX010000021.1"/>
</dbReference>
<keyword evidence="2" id="KW-1185">Reference proteome</keyword>
<reference evidence="1" key="2">
    <citation type="submission" date="2023-04" db="EMBL/GenBank/DDBJ databases">
        <authorList>
            <person name="Sun J.-Q."/>
        </authorList>
    </citation>
    <scope>NUCLEOTIDE SEQUENCE</scope>
    <source>
        <strain evidence="1">CC-YY355</strain>
    </source>
</reference>
<evidence type="ECO:0000313" key="1">
    <source>
        <dbReference type="EMBL" id="MDH7453581.1"/>
    </source>
</evidence>
<proteinExistence type="predicted"/>
<dbReference type="Proteomes" id="UP001160550">
    <property type="component" value="Unassembled WGS sequence"/>
</dbReference>
<comment type="caution">
    <text evidence="1">The sequence shown here is derived from an EMBL/GenBank/DDBJ whole genome shotgun (WGS) entry which is preliminary data.</text>
</comment>
<dbReference type="EMBL" id="JARYGX010000021">
    <property type="protein sequence ID" value="MDH7453581.1"/>
    <property type="molecule type" value="Genomic_DNA"/>
</dbReference>
<organism evidence="1 2">
    <name type="scientific">Luteimonas composti</name>
    <dbReference type="NCBI Taxonomy" id="398257"/>
    <lineage>
        <taxon>Bacteria</taxon>
        <taxon>Pseudomonadati</taxon>
        <taxon>Pseudomonadota</taxon>
        <taxon>Gammaproteobacteria</taxon>
        <taxon>Lysobacterales</taxon>
        <taxon>Lysobacteraceae</taxon>
        <taxon>Luteimonas</taxon>
    </lineage>
</organism>
<sequence length="271" mass="30343">MSVPLRIEVDADGVLARQFSELERTQLPFAAMQASNAVAFELRNTWKTTAQRVFDRPTPFTTNAILYRKATKAQPFAEVFIRDEAAKGTPPAKYLLPQVEGGSRRPKGMEALLRSSGGGGQAWLPAGMFAVPGKGADLDGYGNVASRVVRQIISQLGAGREAGYVSNESEKSRTRRKRRGGSDYFVLRRKKGNLLPGIYRRREMAAGDAARRAIGARSRIDSIFIFVRAPVYRRRFDIFGLAQRQWNKLMPFFFERELAKAVQNATLRGRR</sequence>
<evidence type="ECO:0000313" key="2">
    <source>
        <dbReference type="Proteomes" id="UP001160550"/>
    </source>
</evidence>